<sequence length="186" mass="21717">MKNLGTVTIETKRLLLRPFRIEDANAMYTNWASDDDVTKYLMWPSHKSEEVSKEYIEYLIKNYENEEVYCWGIELKELHQLIGSISVVQQNPEIESAQIGYCIGKPWWKLGITTEAFRAIIQFLMDEVGINRIEARHDIKNISSGKVMEHCGLKLEGIHRQSDKNNQGICDAAWYALLREDYKRMI</sequence>
<organism evidence="2 3">
    <name type="scientific">Lachnoclostridium phytofermentans (strain ATCC 700394 / DSM 18823 / ISDg)</name>
    <name type="common">Clostridium phytofermentans</name>
    <dbReference type="NCBI Taxonomy" id="357809"/>
    <lineage>
        <taxon>Bacteria</taxon>
        <taxon>Bacillati</taxon>
        <taxon>Bacillota</taxon>
        <taxon>Clostridia</taxon>
        <taxon>Lachnospirales</taxon>
        <taxon>Lachnospiraceae</taxon>
    </lineage>
</organism>
<name>A9KJ54_LACP7</name>
<feature type="domain" description="N-acetyltransferase" evidence="1">
    <location>
        <begin position="14"/>
        <end position="180"/>
    </location>
</feature>
<dbReference type="Pfam" id="PF13302">
    <property type="entry name" value="Acetyltransf_3"/>
    <property type="match status" value="1"/>
</dbReference>
<dbReference type="InterPro" id="IPR000182">
    <property type="entry name" value="GNAT_dom"/>
</dbReference>
<reference evidence="3" key="1">
    <citation type="submission" date="2007-11" db="EMBL/GenBank/DDBJ databases">
        <title>Complete genome sequence of Clostridium phytofermentans ISDg.</title>
        <authorList>
            <person name="Leschine S.B."/>
            <person name="Warnick T.A."/>
            <person name="Blanchard J.L."/>
            <person name="Schnell D.J."/>
            <person name="Petit E.L."/>
            <person name="LaTouf W.G."/>
            <person name="Copeland A."/>
            <person name="Lucas S."/>
            <person name="Lapidus A."/>
            <person name="Barry K."/>
            <person name="Glavina del Rio T."/>
            <person name="Dalin E."/>
            <person name="Tice H."/>
            <person name="Pitluck S."/>
            <person name="Kiss H."/>
            <person name="Brettin T."/>
            <person name="Bruce D."/>
            <person name="Detter J.C."/>
            <person name="Han C."/>
            <person name="Kuske C."/>
            <person name="Schmutz J."/>
            <person name="Larimer F."/>
            <person name="Land M."/>
            <person name="Hauser L."/>
            <person name="Kyrpides N."/>
            <person name="Kim E.A."/>
            <person name="Richardson P."/>
        </authorList>
    </citation>
    <scope>NUCLEOTIDE SEQUENCE [LARGE SCALE GENOMIC DNA]</scope>
    <source>
        <strain evidence="3">ATCC 700394 / DSM 18823 / ISDg</strain>
    </source>
</reference>
<dbReference type="STRING" id="357809.Cphy_2100"/>
<evidence type="ECO:0000259" key="1">
    <source>
        <dbReference type="PROSITE" id="PS51186"/>
    </source>
</evidence>
<dbReference type="eggNOG" id="COG1670">
    <property type="taxonomic scope" value="Bacteria"/>
</dbReference>
<gene>
    <name evidence="2" type="ordered locus">Cphy_2100</name>
</gene>
<evidence type="ECO:0000313" key="3">
    <source>
        <dbReference type="Proteomes" id="UP000000370"/>
    </source>
</evidence>
<dbReference type="AlphaFoldDB" id="A9KJ54"/>
<dbReference type="SUPFAM" id="SSF55729">
    <property type="entry name" value="Acyl-CoA N-acyltransferases (Nat)"/>
    <property type="match status" value="1"/>
</dbReference>
<dbReference type="InterPro" id="IPR051531">
    <property type="entry name" value="N-acetyltransferase"/>
</dbReference>
<dbReference type="InterPro" id="IPR016181">
    <property type="entry name" value="Acyl_CoA_acyltransferase"/>
</dbReference>
<dbReference type="Gene3D" id="3.40.630.30">
    <property type="match status" value="1"/>
</dbReference>
<dbReference type="PANTHER" id="PTHR43792">
    <property type="entry name" value="GNAT FAMILY, PUTATIVE (AFU_ORTHOLOGUE AFUA_3G00765)-RELATED-RELATED"/>
    <property type="match status" value="1"/>
</dbReference>
<evidence type="ECO:0000313" key="2">
    <source>
        <dbReference type="EMBL" id="ABX42466.1"/>
    </source>
</evidence>
<dbReference type="PROSITE" id="PS51186">
    <property type="entry name" value="GNAT"/>
    <property type="match status" value="1"/>
</dbReference>
<accession>A9KJ54</accession>
<dbReference type="EMBL" id="CP000885">
    <property type="protein sequence ID" value="ABX42466.1"/>
    <property type="molecule type" value="Genomic_DNA"/>
</dbReference>
<protein>
    <recommendedName>
        <fullName evidence="1">N-acetyltransferase domain-containing protein</fullName>
    </recommendedName>
</protein>
<dbReference type="RefSeq" id="WP_012200120.1">
    <property type="nucleotide sequence ID" value="NC_010001.1"/>
</dbReference>
<dbReference type="KEGG" id="cpy:Cphy_2100"/>
<dbReference type="GO" id="GO:0016747">
    <property type="term" value="F:acyltransferase activity, transferring groups other than amino-acyl groups"/>
    <property type="evidence" value="ECO:0007669"/>
    <property type="project" value="InterPro"/>
</dbReference>
<dbReference type="HOGENOM" id="CLU_013985_3_6_9"/>
<proteinExistence type="predicted"/>
<dbReference type="OrthoDB" id="9785602at2"/>
<keyword evidence="3" id="KW-1185">Reference proteome</keyword>
<dbReference type="Proteomes" id="UP000000370">
    <property type="component" value="Chromosome"/>
</dbReference>